<accession>A0A848HL84</accession>
<comment type="caution">
    <text evidence="2">The sequence shown here is derived from an EMBL/GenBank/DDBJ whole genome shotgun (WGS) entry which is preliminary data.</text>
</comment>
<dbReference type="RefSeq" id="WP_169463679.1">
    <property type="nucleotide sequence ID" value="NZ_JABBGG010000001.1"/>
</dbReference>
<name>A0A848HL84_9BURK</name>
<reference evidence="2 3" key="1">
    <citation type="submission" date="2020-04" db="EMBL/GenBank/DDBJ databases">
        <title>Massilia sp. RP-1-19 isolated from soil.</title>
        <authorList>
            <person name="Dahal R.H."/>
        </authorList>
    </citation>
    <scope>NUCLEOTIDE SEQUENCE [LARGE SCALE GENOMIC DNA]</scope>
    <source>
        <strain evidence="2 3">RP-1-19</strain>
    </source>
</reference>
<dbReference type="AlphaFoldDB" id="A0A848HL84"/>
<protein>
    <recommendedName>
        <fullName evidence="1">DUF7661 domain-containing protein</fullName>
    </recommendedName>
</protein>
<dbReference type="InterPro" id="IPR056078">
    <property type="entry name" value="DUF7661"/>
</dbReference>
<evidence type="ECO:0000313" key="3">
    <source>
        <dbReference type="Proteomes" id="UP000583752"/>
    </source>
</evidence>
<feature type="domain" description="DUF7661" evidence="1">
    <location>
        <begin position="1"/>
        <end position="63"/>
    </location>
</feature>
<dbReference type="Pfam" id="PF24697">
    <property type="entry name" value="DUF7661"/>
    <property type="match status" value="1"/>
</dbReference>
<proteinExistence type="predicted"/>
<evidence type="ECO:0000259" key="1">
    <source>
        <dbReference type="Pfam" id="PF24697"/>
    </source>
</evidence>
<dbReference type="Proteomes" id="UP000583752">
    <property type="component" value="Unassembled WGS sequence"/>
</dbReference>
<sequence>MKFSIYGRFQLDVRRENDAWEVYHLEPGKRAKVNDLVIPPTLDADELATYLDDIFHELAGPGQSVQLMP</sequence>
<keyword evidence="3" id="KW-1185">Reference proteome</keyword>
<organism evidence="2 3">
    <name type="scientific">Massilia polaris</name>
    <dbReference type="NCBI Taxonomy" id="2728846"/>
    <lineage>
        <taxon>Bacteria</taxon>
        <taxon>Pseudomonadati</taxon>
        <taxon>Pseudomonadota</taxon>
        <taxon>Betaproteobacteria</taxon>
        <taxon>Burkholderiales</taxon>
        <taxon>Oxalobacteraceae</taxon>
        <taxon>Telluria group</taxon>
        <taxon>Massilia</taxon>
    </lineage>
</organism>
<evidence type="ECO:0000313" key="2">
    <source>
        <dbReference type="EMBL" id="NML60003.1"/>
    </source>
</evidence>
<gene>
    <name evidence="2" type="ORF">HHL21_02655</name>
</gene>
<dbReference type="EMBL" id="JABBGG010000001">
    <property type="protein sequence ID" value="NML60003.1"/>
    <property type="molecule type" value="Genomic_DNA"/>
</dbReference>